<reference evidence="4" key="1">
    <citation type="submission" date="2011-08" db="EMBL/GenBank/DDBJ databases">
        <title>The draft genome of Latimeria chalumnae.</title>
        <authorList>
            <person name="Di Palma F."/>
            <person name="Alfoldi J."/>
            <person name="Johnson J."/>
            <person name="Berlin A."/>
            <person name="Gnerre S."/>
            <person name="Jaffe D."/>
            <person name="MacCallum I."/>
            <person name="Young S."/>
            <person name="Walker B.J."/>
            <person name="Lander E."/>
            <person name="Lindblad-Toh K."/>
        </authorList>
    </citation>
    <scope>NUCLEOTIDE SEQUENCE [LARGE SCALE GENOMIC DNA]</scope>
    <source>
        <strain evidence="4">Wild caught</strain>
    </source>
</reference>
<dbReference type="EMBL" id="AFYH01246184">
    <property type="status" value="NOT_ANNOTATED_CDS"/>
    <property type="molecule type" value="Genomic_DNA"/>
</dbReference>
<dbReference type="GeneTree" id="ENSGT00530000063534"/>
<dbReference type="EMBL" id="AFYH01246183">
    <property type="status" value="NOT_ANNOTATED_CDS"/>
    <property type="molecule type" value="Genomic_DNA"/>
</dbReference>
<feature type="coiled-coil region" evidence="2">
    <location>
        <begin position="405"/>
        <end position="470"/>
    </location>
</feature>
<evidence type="ECO:0000256" key="2">
    <source>
        <dbReference type="SAM" id="Coils"/>
    </source>
</evidence>
<dbReference type="AlphaFoldDB" id="H3A0Y1"/>
<dbReference type="PANTHER" id="PTHR32083">
    <property type="entry name" value="CILIA AND FLAGELLA-ASSOCIATED PROTEIN 58-RELATED"/>
    <property type="match status" value="1"/>
</dbReference>
<proteinExistence type="predicted"/>
<dbReference type="OMA" id="PRPNAYV"/>
<dbReference type="EMBL" id="AFYH01246180">
    <property type="status" value="NOT_ANNOTATED_CDS"/>
    <property type="molecule type" value="Genomic_DNA"/>
</dbReference>
<dbReference type="GO" id="GO:0005856">
    <property type="term" value="C:cytoskeleton"/>
    <property type="evidence" value="ECO:0007669"/>
    <property type="project" value="TreeGrafter"/>
</dbReference>
<dbReference type="EMBL" id="AFYH01246182">
    <property type="status" value="NOT_ANNOTATED_CDS"/>
    <property type="molecule type" value="Genomic_DNA"/>
</dbReference>
<feature type="coiled-coil region" evidence="2">
    <location>
        <begin position="111"/>
        <end position="138"/>
    </location>
</feature>
<organism evidence="3 4">
    <name type="scientific">Latimeria chalumnae</name>
    <name type="common">Coelacanth</name>
    <dbReference type="NCBI Taxonomy" id="7897"/>
    <lineage>
        <taxon>Eukaryota</taxon>
        <taxon>Metazoa</taxon>
        <taxon>Chordata</taxon>
        <taxon>Craniata</taxon>
        <taxon>Vertebrata</taxon>
        <taxon>Euteleostomi</taxon>
        <taxon>Coelacanthiformes</taxon>
        <taxon>Coelacanthidae</taxon>
        <taxon>Latimeria</taxon>
    </lineage>
</organism>
<evidence type="ECO:0000256" key="1">
    <source>
        <dbReference type="ARBA" id="ARBA00023054"/>
    </source>
</evidence>
<dbReference type="eggNOG" id="ENOG502QPM4">
    <property type="taxonomic scope" value="Eukaryota"/>
</dbReference>
<dbReference type="PANTHER" id="PTHR32083:SF34">
    <property type="entry name" value="COILED-COIL DOMAIN-CONTAINING PROTEIN 146"/>
    <property type="match status" value="1"/>
</dbReference>
<keyword evidence="4" id="KW-1185">Reference proteome</keyword>
<evidence type="ECO:0000313" key="3">
    <source>
        <dbReference type="Ensembl" id="ENSLACP00000003302.1"/>
    </source>
</evidence>
<dbReference type="STRING" id="7897.ENSLACP00000003302"/>
<dbReference type="EMBL" id="AFYH01246185">
    <property type="status" value="NOT_ANNOTATED_CDS"/>
    <property type="molecule type" value="Genomic_DNA"/>
</dbReference>
<dbReference type="EMBL" id="AFYH01246188">
    <property type="status" value="NOT_ANNOTATED_CDS"/>
    <property type="molecule type" value="Genomic_DNA"/>
</dbReference>
<feature type="coiled-coil region" evidence="2">
    <location>
        <begin position="188"/>
        <end position="240"/>
    </location>
</feature>
<dbReference type="InParanoid" id="H3A0Y1"/>
<dbReference type="Proteomes" id="UP000008672">
    <property type="component" value="Unassembled WGS sequence"/>
</dbReference>
<gene>
    <name evidence="3" type="primary">CCDC146</name>
</gene>
<keyword evidence="1 2" id="KW-0175">Coiled coil</keyword>
<dbReference type="FunCoup" id="H3A0Y1">
    <property type="interactions" value="68"/>
</dbReference>
<accession>H3A0Y1</accession>
<dbReference type="EMBL" id="AFYH01246186">
    <property type="status" value="NOT_ANNOTATED_CDS"/>
    <property type="molecule type" value="Genomic_DNA"/>
</dbReference>
<name>H3A0Y1_LATCH</name>
<dbReference type="HOGENOM" id="CLU_012766_1_0_1"/>
<protein>
    <submittedName>
        <fullName evidence="3">Coiled-coil domain containing 146</fullName>
    </submittedName>
</protein>
<feature type="coiled-coil region" evidence="2">
    <location>
        <begin position="279"/>
        <end position="376"/>
    </location>
</feature>
<feature type="coiled-coil region" evidence="2">
    <location>
        <begin position="31"/>
        <end position="68"/>
    </location>
</feature>
<evidence type="ECO:0000313" key="4">
    <source>
        <dbReference type="Proteomes" id="UP000008672"/>
    </source>
</evidence>
<dbReference type="EMBL" id="AFYH01246181">
    <property type="status" value="NOT_ANNOTATED_CDS"/>
    <property type="molecule type" value="Genomic_DNA"/>
</dbReference>
<sequence>EIKKTELGQEQYYNELTSTLRRNEYKCKKILEETEIVTKDFERKRALLEAKEQEYNQLTKLIEVVKENEAVAMGERTVLDLKLYHILMDKKNLHDSLSRKVREKGRDLRHLKKLELQLKLANDTLAYTQREYEKLKTQMDLFPRDDGTILKRRTDLQKEVFTAKKALLDQKSLGEFESHILVGCFNEEEHLLREQNNLREEIVNLTRLAQLKADEKEQKSRDLLKAKQRYNQTLAELKTKDLIGQDLKKKHQEVLVRLCEYAKMYDIIRHERNKCVSLIQAASQRAVELREKIKILDNEIEILRNNVMNKNRQIQKFKLRNVKTKAIRDSFQNDLAKLTIELHEMRDKREQQKLEISRFTNMVNMAEEDMVQLQRKYESDVQSRNERGIQLIEREEEVCIFYEKVNIQDTTIRNADVELQALEEEVRFMKLREAEEKRQLELARKHLPNKQALEEDVIVLQIQLTQCQDRIKELEKCLEDPKRENRMRLLEGKDLSPAQLTKKIEELEMHLAEKEESLLEKDFVFEQVTRLAERIRTKAENGKHDTLNLAKKVNQLQYKIKDTTKKMMAMVSELSMQQAKAIKLQQEAKDKEQFLESCYMRIQQGLPPSDEMEIEWLKNLRNEQMRKMDLAAQKASGEEQEQYLLPSGVYTTAEARPNAYIPEDDGLLPLPHPYGASAPFKPSEVGVNIRHIRKPVVKPIEI</sequence>
<reference evidence="3" key="3">
    <citation type="submission" date="2025-09" db="UniProtKB">
        <authorList>
            <consortium name="Ensembl"/>
        </authorList>
    </citation>
    <scope>IDENTIFICATION</scope>
</reference>
<reference evidence="3" key="2">
    <citation type="submission" date="2025-08" db="UniProtKB">
        <authorList>
            <consortium name="Ensembl"/>
        </authorList>
    </citation>
    <scope>IDENTIFICATION</scope>
</reference>
<dbReference type="Ensembl" id="ENSLACT00000003332.1">
    <property type="protein sequence ID" value="ENSLACP00000003302.1"/>
    <property type="gene ID" value="ENSLACG00000002954.1"/>
</dbReference>
<dbReference type="EMBL" id="AFYH01246187">
    <property type="status" value="NOT_ANNOTATED_CDS"/>
    <property type="molecule type" value="Genomic_DNA"/>
</dbReference>